<dbReference type="GO" id="GO:0005886">
    <property type="term" value="C:plasma membrane"/>
    <property type="evidence" value="ECO:0007669"/>
    <property type="project" value="UniProtKB-SubCell"/>
</dbReference>
<feature type="transmembrane region" description="Helical" evidence="9">
    <location>
        <begin position="115"/>
        <end position="135"/>
    </location>
</feature>
<feature type="transmembrane region" description="Helical" evidence="9">
    <location>
        <begin position="208"/>
        <end position="229"/>
    </location>
</feature>
<feature type="transmembrane region" description="Helical" evidence="9">
    <location>
        <begin position="313"/>
        <end position="335"/>
    </location>
</feature>
<feature type="compositionally biased region" description="Polar residues" evidence="8">
    <location>
        <begin position="1"/>
        <end position="13"/>
    </location>
</feature>
<name>A0A853A7K7_9ACTN</name>
<accession>A0A853A7K7</accession>
<dbReference type="RefSeq" id="WP_179815200.1">
    <property type="nucleotide sequence ID" value="NZ_JACBZD010000001.1"/>
</dbReference>
<evidence type="ECO:0000313" key="10">
    <source>
        <dbReference type="EMBL" id="NYI06651.1"/>
    </source>
</evidence>
<comment type="subcellular location">
    <subcellularLocation>
        <location evidence="1">Cell membrane</location>
        <topology evidence="1">Multi-pass membrane protein</topology>
    </subcellularLocation>
</comment>
<evidence type="ECO:0000256" key="1">
    <source>
        <dbReference type="ARBA" id="ARBA00004651"/>
    </source>
</evidence>
<feature type="compositionally biased region" description="Low complexity" evidence="8">
    <location>
        <begin position="461"/>
        <end position="485"/>
    </location>
</feature>
<evidence type="ECO:0000256" key="6">
    <source>
        <dbReference type="ARBA" id="ARBA00023136"/>
    </source>
</evidence>
<evidence type="ECO:0000256" key="4">
    <source>
        <dbReference type="ARBA" id="ARBA00022692"/>
    </source>
</evidence>
<evidence type="ECO:0000256" key="7">
    <source>
        <dbReference type="ARBA" id="ARBA00024033"/>
    </source>
</evidence>
<dbReference type="GO" id="GO:0016758">
    <property type="term" value="F:hexosyltransferase activity"/>
    <property type="evidence" value="ECO:0007669"/>
    <property type="project" value="InterPro"/>
</dbReference>
<keyword evidence="11" id="KW-1185">Reference proteome</keyword>
<organism evidence="10 11">
    <name type="scientific">Allostreptomyces psammosilenae</name>
    <dbReference type="NCBI Taxonomy" id="1892865"/>
    <lineage>
        <taxon>Bacteria</taxon>
        <taxon>Bacillati</taxon>
        <taxon>Actinomycetota</taxon>
        <taxon>Actinomycetes</taxon>
        <taxon>Kitasatosporales</taxon>
        <taxon>Streptomycetaceae</taxon>
        <taxon>Allostreptomyces</taxon>
    </lineage>
</organism>
<evidence type="ECO:0000256" key="8">
    <source>
        <dbReference type="SAM" id="MobiDB-lite"/>
    </source>
</evidence>
<dbReference type="Proteomes" id="UP000567795">
    <property type="component" value="Unassembled WGS sequence"/>
</dbReference>
<dbReference type="InterPro" id="IPR018584">
    <property type="entry name" value="GT87"/>
</dbReference>
<feature type="compositionally biased region" description="Basic and acidic residues" evidence="8">
    <location>
        <begin position="494"/>
        <end position="504"/>
    </location>
</feature>
<keyword evidence="5 9" id="KW-1133">Transmembrane helix</keyword>
<feature type="transmembrane region" description="Helical" evidence="9">
    <location>
        <begin position="250"/>
        <end position="277"/>
    </location>
</feature>
<feature type="transmembrane region" description="Helical" evidence="9">
    <location>
        <begin position="397"/>
        <end position="415"/>
    </location>
</feature>
<feature type="transmembrane region" description="Helical" evidence="9">
    <location>
        <begin position="147"/>
        <end position="167"/>
    </location>
</feature>
<comment type="similarity">
    <text evidence="7">Belongs to the glycosyltransferase 87 family.</text>
</comment>
<feature type="transmembrane region" description="Helical" evidence="9">
    <location>
        <begin position="347"/>
        <end position="367"/>
    </location>
</feature>
<evidence type="ECO:0000256" key="3">
    <source>
        <dbReference type="ARBA" id="ARBA00022679"/>
    </source>
</evidence>
<feature type="transmembrane region" description="Helical" evidence="9">
    <location>
        <begin position="39"/>
        <end position="59"/>
    </location>
</feature>
<sequence>MNADRTSSASPASTHPDRRPAASRGGTAAGRPPRQGRPWLLPLLLLLAVVAGLTVRELAGASLIDARVYQAQGEALVAGTPLYEVRATALRLPATYPPFGAMLFVPLAAMGPTTLAIASYAANAALLAAFVWLSLRLVLGERAPRGVRAVSWVLGLSAAAIFVEPVWTTLGYGQVNLLIGTLVLWDFTRRPGHPLTGLGTGLATGIKLTPALFVFFLACCAVVAAVRAARDADPGRAARLRAQARSTGRAALTSVAVFLGTVALGFAALPSAAVTFWTDLMFSADRVGRVEDSQNQSLRGAAARLLHTVEPGISWQVAAVLVAAVGLAAAVALALRSATAPPGAPAPGRPSPLAWAVVACALVGLLVSPVSWTHHWVWCVPLGILLVVEARARRGTAWWALTGVTAVVFLAQPTWRLPHYDHVELSQTPPEMVIGSAYVLLALGMLGLCVRLALRPRRPRAAGSAPAAAPESSATPGATGAPGAADAGGGADPAGRERSRFVSR</sequence>
<evidence type="ECO:0000256" key="9">
    <source>
        <dbReference type="SAM" id="Phobius"/>
    </source>
</evidence>
<evidence type="ECO:0000313" key="11">
    <source>
        <dbReference type="Proteomes" id="UP000567795"/>
    </source>
</evidence>
<keyword evidence="3" id="KW-0808">Transferase</keyword>
<keyword evidence="6 9" id="KW-0472">Membrane</keyword>
<feature type="region of interest" description="Disordered" evidence="8">
    <location>
        <begin position="1"/>
        <end position="34"/>
    </location>
</feature>
<feature type="region of interest" description="Disordered" evidence="8">
    <location>
        <begin position="461"/>
        <end position="504"/>
    </location>
</feature>
<reference evidence="10 11" key="1">
    <citation type="submission" date="2020-07" db="EMBL/GenBank/DDBJ databases">
        <title>Sequencing the genomes of 1000 actinobacteria strains.</title>
        <authorList>
            <person name="Klenk H.-P."/>
        </authorList>
    </citation>
    <scope>NUCLEOTIDE SEQUENCE [LARGE SCALE GENOMIC DNA]</scope>
    <source>
        <strain evidence="10 11">DSM 42178</strain>
    </source>
</reference>
<keyword evidence="4 9" id="KW-0812">Transmembrane</keyword>
<keyword evidence="2" id="KW-1003">Cell membrane</keyword>
<feature type="transmembrane region" description="Helical" evidence="9">
    <location>
        <begin position="373"/>
        <end position="390"/>
    </location>
</feature>
<dbReference type="Pfam" id="PF09594">
    <property type="entry name" value="GT87"/>
    <property type="match status" value="1"/>
</dbReference>
<dbReference type="AlphaFoldDB" id="A0A853A7K7"/>
<dbReference type="EMBL" id="JACBZD010000001">
    <property type="protein sequence ID" value="NYI06651.1"/>
    <property type="molecule type" value="Genomic_DNA"/>
</dbReference>
<gene>
    <name evidence="10" type="ORF">FHU37_003594</name>
</gene>
<evidence type="ECO:0000256" key="2">
    <source>
        <dbReference type="ARBA" id="ARBA00022475"/>
    </source>
</evidence>
<evidence type="ECO:0000256" key="5">
    <source>
        <dbReference type="ARBA" id="ARBA00022989"/>
    </source>
</evidence>
<feature type="transmembrane region" description="Helical" evidence="9">
    <location>
        <begin position="435"/>
        <end position="454"/>
    </location>
</feature>
<protein>
    <recommendedName>
        <fullName evidence="12">DUF2029 domain-containing protein</fullName>
    </recommendedName>
</protein>
<evidence type="ECO:0008006" key="12">
    <source>
        <dbReference type="Google" id="ProtNLM"/>
    </source>
</evidence>
<comment type="caution">
    <text evidence="10">The sequence shown here is derived from an EMBL/GenBank/DDBJ whole genome shotgun (WGS) entry which is preliminary data.</text>
</comment>
<proteinExistence type="inferred from homology"/>